<dbReference type="InterPro" id="IPR000847">
    <property type="entry name" value="LysR_HTH_N"/>
</dbReference>
<dbReference type="GO" id="GO:0003700">
    <property type="term" value="F:DNA-binding transcription factor activity"/>
    <property type="evidence" value="ECO:0007669"/>
    <property type="project" value="InterPro"/>
</dbReference>
<dbReference type="Pfam" id="PF00126">
    <property type="entry name" value="HTH_1"/>
    <property type="match status" value="1"/>
</dbReference>
<dbReference type="PANTHER" id="PTHR30346">
    <property type="entry name" value="TRANSCRIPTIONAL DUAL REGULATOR HCAR-RELATED"/>
    <property type="match status" value="1"/>
</dbReference>
<comment type="caution">
    <text evidence="6">The sequence shown here is derived from an EMBL/GenBank/DDBJ whole genome shotgun (WGS) entry which is preliminary data.</text>
</comment>
<dbReference type="Gene3D" id="1.10.10.10">
    <property type="entry name" value="Winged helix-like DNA-binding domain superfamily/Winged helix DNA-binding domain"/>
    <property type="match status" value="1"/>
</dbReference>
<name>A0A4S4FM65_9MICO</name>
<keyword evidence="4" id="KW-0804">Transcription</keyword>
<proteinExistence type="inferred from homology"/>
<dbReference type="RefSeq" id="WP_136426700.1">
    <property type="nucleotide sequence ID" value="NZ_SSSM01000003.1"/>
</dbReference>
<protein>
    <submittedName>
        <fullName evidence="6">LysR family transcriptional regulator</fullName>
    </submittedName>
</protein>
<accession>A0A4S4FM65</accession>
<dbReference type="InterPro" id="IPR036390">
    <property type="entry name" value="WH_DNA-bd_sf"/>
</dbReference>
<evidence type="ECO:0000256" key="1">
    <source>
        <dbReference type="ARBA" id="ARBA00009437"/>
    </source>
</evidence>
<keyword evidence="7" id="KW-1185">Reference proteome</keyword>
<dbReference type="PROSITE" id="PS50931">
    <property type="entry name" value="HTH_LYSR"/>
    <property type="match status" value="1"/>
</dbReference>
<keyword evidence="3" id="KW-0238">DNA-binding</keyword>
<sequence length="305" mass="33865">MTRISLRQLEYFRAIAVTGSLSAAAENRHVSRSTMASALDELERALGSQLCVRYKSHGIELTEAGRAVLDTAVTILGEVDDLENIGSDRRLTGELVIGCFSSLAPTVLPRLLARYAAEHPEVRTSIVVETADVLDERLRAGHLDLIISYNPHLDPTLAFEQLFDTRMHLILPADHRLAGNASVSVRELVDEPLVLMMTPPSTNEVLGYFARLDLRPNVRFQITHFELARSLVASGLGYSLFIQRPKNNNTYDGLPIVTLPMDPPPPVQRVAIAWPKARRLNAKSREFVRIALAEAEHISPESLYD</sequence>
<evidence type="ECO:0000256" key="4">
    <source>
        <dbReference type="ARBA" id="ARBA00023163"/>
    </source>
</evidence>
<evidence type="ECO:0000256" key="3">
    <source>
        <dbReference type="ARBA" id="ARBA00023125"/>
    </source>
</evidence>
<keyword evidence="2" id="KW-0805">Transcription regulation</keyword>
<dbReference type="InterPro" id="IPR036388">
    <property type="entry name" value="WH-like_DNA-bd_sf"/>
</dbReference>
<reference evidence="6 7" key="1">
    <citation type="submission" date="2019-04" db="EMBL/GenBank/DDBJ databases">
        <authorList>
            <person name="Jiang L."/>
        </authorList>
    </citation>
    <scope>NUCLEOTIDE SEQUENCE [LARGE SCALE GENOMIC DNA]</scope>
    <source>
        <strain evidence="6 7">YIM 131853</strain>
    </source>
</reference>
<evidence type="ECO:0000259" key="5">
    <source>
        <dbReference type="PROSITE" id="PS50931"/>
    </source>
</evidence>
<evidence type="ECO:0000313" key="7">
    <source>
        <dbReference type="Proteomes" id="UP000309133"/>
    </source>
</evidence>
<dbReference type="InterPro" id="IPR005119">
    <property type="entry name" value="LysR_subst-bd"/>
</dbReference>
<comment type="similarity">
    <text evidence="1">Belongs to the LysR transcriptional regulatory family.</text>
</comment>
<dbReference type="EMBL" id="SSSM01000003">
    <property type="protein sequence ID" value="THG31580.1"/>
    <property type="molecule type" value="Genomic_DNA"/>
</dbReference>
<dbReference type="GO" id="GO:0003677">
    <property type="term" value="F:DNA binding"/>
    <property type="evidence" value="ECO:0007669"/>
    <property type="project" value="UniProtKB-KW"/>
</dbReference>
<dbReference type="Pfam" id="PF03466">
    <property type="entry name" value="LysR_substrate"/>
    <property type="match status" value="1"/>
</dbReference>
<evidence type="ECO:0000313" key="6">
    <source>
        <dbReference type="EMBL" id="THG31580.1"/>
    </source>
</evidence>
<dbReference type="GO" id="GO:0032993">
    <property type="term" value="C:protein-DNA complex"/>
    <property type="evidence" value="ECO:0007669"/>
    <property type="project" value="TreeGrafter"/>
</dbReference>
<dbReference type="SUPFAM" id="SSF46785">
    <property type="entry name" value="Winged helix' DNA-binding domain"/>
    <property type="match status" value="1"/>
</dbReference>
<feature type="domain" description="HTH lysR-type" evidence="5">
    <location>
        <begin position="4"/>
        <end position="62"/>
    </location>
</feature>
<dbReference type="PANTHER" id="PTHR30346:SF0">
    <property type="entry name" value="HCA OPERON TRANSCRIPTIONAL ACTIVATOR HCAR"/>
    <property type="match status" value="1"/>
</dbReference>
<organism evidence="6 7">
    <name type="scientific">Naasia lichenicola</name>
    <dbReference type="NCBI Taxonomy" id="2565933"/>
    <lineage>
        <taxon>Bacteria</taxon>
        <taxon>Bacillati</taxon>
        <taxon>Actinomycetota</taxon>
        <taxon>Actinomycetes</taxon>
        <taxon>Micrococcales</taxon>
        <taxon>Microbacteriaceae</taxon>
        <taxon>Naasia</taxon>
    </lineage>
</organism>
<dbReference type="OrthoDB" id="3461141at2"/>
<dbReference type="Proteomes" id="UP000309133">
    <property type="component" value="Unassembled WGS sequence"/>
</dbReference>
<dbReference type="AlphaFoldDB" id="A0A4S4FM65"/>
<evidence type="ECO:0000256" key="2">
    <source>
        <dbReference type="ARBA" id="ARBA00023015"/>
    </source>
</evidence>
<dbReference type="Gene3D" id="3.40.190.10">
    <property type="entry name" value="Periplasmic binding protein-like II"/>
    <property type="match status" value="2"/>
</dbReference>
<gene>
    <name evidence="6" type="ORF">E6C64_05775</name>
</gene>
<dbReference type="SUPFAM" id="SSF53850">
    <property type="entry name" value="Periplasmic binding protein-like II"/>
    <property type="match status" value="1"/>
</dbReference>